<evidence type="ECO:0000313" key="1">
    <source>
        <dbReference type="EMBL" id="APB33695.1"/>
    </source>
</evidence>
<dbReference type="SUPFAM" id="SSF69796">
    <property type="entry name" value="Thymidylate synthase-complementing protein Thy1"/>
    <property type="match status" value="1"/>
</dbReference>
<dbReference type="GO" id="GO:0050660">
    <property type="term" value="F:flavin adenine dinucleotide binding"/>
    <property type="evidence" value="ECO:0007669"/>
    <property type="project" value="InterPro"/>
</dbReference>
<accession>A0A1J0ACQ0</accession>
<evidence type="ECO:0000313" key="2">
    <source>
        <dbReference type="Proteomes" id="UP000180235"/>
    </source>
</evidence>
<proteinExistence type="predicted"/>
<keyword evidence="2" id="KW-1185">Reference proteome</keyword>
<dbReference type="AlphaFoldDB" id="A0A1J0ACQ0"/>
<dbReference type="Gene3D" id="3.30.1360.170">
    <property type="match status" value="1"/>
</dbReference>
<dbReference type="Proteomes" id="UP000180235">
    <property type="component" value="Chromosome"/>
</dbReference>
<dbReference type="STRING" id="1188229.GlitD10_1374"/>
<organism evidence="1 2">
    <name type="scientific">Gloeomargarita lithophora Alchichica-D10</name>
    <dbReference type="NCBI Taxonomy" id="1188229"/>
    <lineage>
        <taxon>Bacteria</taxon>
        <taxon>Bacillati</taxon>
        <taxon>Cyanobacteriota</taxon>
        <taxon>Cyanophyceae</taxon>
        <taxon>Gloeomargaritales</taxon>
        <taxon>Gloeomargaritaceae</taxon>
        <taxon>Gloeomargarita</taxon>
    </lineage>
</organism>
<dbReference type="OrthoDB" id="9156729at2"/>
<protein>
    <submittedName>
        <fullName evidence="1">Uncharacterized protein</fullName>
    </submittedName>
</protein>
<dbReference type="GO" id="GO:0006231">
    <property type="term" value="P:dTMP biosynthetic process"/>
    <property type="evidence" value="ECO:0007669"/>
    <property type="project" value="InterPro"/>
</dbReference>
<dbReference type="RefSeq" id="WP_071454241.1">
    <property type="nucleotide sequence ID" value="NZ_CP017675.1"/>
</dbReference>
<reference evidence="1 2" key="1">
    <citation type="submission" date="2016-10" db="EMBL/GenBank/DDBJ databases">
        <title>Description of Gloeomargarita lithophora gen. nov., sp. nov., a thylakoid-bearing basal-branching cyanobacterium with intracellular carbonates, and proposal for Gloeomargaritales ord. nov.</title>
        <authorList>
            <person name="Moreira D."/>
            <person name="Tavera R."/>
            <person name="Benzerara K."/>
            <person name="Skouri-Panet F."/>
            <person name="Couradeau E."/>
            <person name="Gerard E."/>
            <person name="Loussert C."/>
            <person name="Novelo E."/>
            <person name="Zivanovic Y."/>
            <person name="Lopez-Garcia P."/>
        </authorList>
    </citation>
    <scope>NUCLEOTIDE SEQUENCE [LARGE SCALE GENOMIC DNA]</scope>
    <source>
        <strain evidence="1 2">D10</strain>
    </source>
</reference>
<gene>
    <name evidence="1" type="ORF">GlitD10_1374</name>
</gene>
<sequence>MTEPGDVQIKADSRNQATGDRMVTVLLTRFPYTLLQELATHRLLRQGGVVEVLGDTNPFTEVTSRSSGSSRAIPVERVIQRILADPFIPQFSQQQKGMQGIEIDDPEFQKNNEHLWRNALEQNIDLARKLAEQGVHKQHVNDLLKPFMRIPILITATEWENFFYLRTDKPCRPEFRAWAIAIRDTITQSTPTELHPGEWHIPFGDQMPADLSLREQLQVATARCARLSYATHSGNRDVQEDLRLHDQLLQDGHMGPLEHSAMAVENYLTTPQKIPCYALLPSQTTPVFTRNLRGFYSYRALVEDQGLIVNSSE</sequence>
<dbReference type="InterPro" id="IPR036098">
    <property type="entry name" value="Thymidylate_synthase_ThyX_sf"/>
</dbReference>
<dbReference type="GO" id="GO:0050797">
    <property type="term" value="F:thymidylate synthase (FAD) activity"/>
    <property type="evidence" value="ECO:0007669"/>
    <property type="project" value="InterPro"/>
</dbReference>
<dbReference type="KEGG" id="glt:GlitD10_1374"/>
<dbReference type="EMBL" id="CP017675">
    <property type="protein sequence ID" value="APB33695.1"/>
    <property type="molecule type" value="Genomic_DNA"/>
</dbReference>
<name>A0A1J0ACQ0_9CYAN</name>